<dbReference type="PANTHER" id="PTHR16255:SF4">
    <property type="entry name" value="SPORULATION PROTEIN RMD8"/>
    <property type="match status" value="1"/>
</dbReference>
<feature type="compositionally biased region" description="Basic and acidic residues" evidence="2">
    <location>
        <begin position="513"/>
        <end position="537"/>
    </location>
</feature>
<feature type="compositionally biased region" description="Acidic residues" evidence="2">
    <location>
        <begin position="538"/>
        <end position="548"/>
    </location>
</feature>
<proteinExistence type="inferred from homology"/>
<feature type="compositionally biased region" description="Basic residues" evidence="2">
    <location>
        <begin position="722"/>
        <end position="731"/>
    </location>
</feature>
<dbReference type="FunCoup" id="A0A316VVN5">
    <property type="interactions" value="30"/>
</dbReference>
<dbReference type="Pfam" id="PF02582">
    <property type="entry name" value="DUF155"/>
    <property type="match status" value="1"/>
</dbReference>
<dbReference type="EMBL" id="KZ819394">
    <property type="protein sequence ID" value="PWN41354.1"/>
    <property type="molecule type" value="Genomic_DNA"/>
</dbReference>
<feature type="compositionally biased region" description="Acidic residues" evidence="2">
    <location>
        <begin position="64"/>
        <end position="75"/>
    </location>
</feature>
<evidence type="ECO:0000256" key="1">
    <source>
        <dbReference type="ARBA" id="ARBA00008306"/>
    </source>
</evidence>
<sequence length="1029" mass="110921">MSDRRSYPPNGLSGSTTPATPPSEPRRSLTASGLPGLSSTASSLRARRSGAASGSSLRRVMSPGDEDDDGEEDGEQASQHSRREGELADLRAGIIMPGMGSRVPGSTGATGASSSAPQRGREGFTGSSSAAVPSGPAAALRARLPATLSAAIKGKPPVRRATSAGEQAALLGGDGEPATTDSMLLPASAAKGPSNRPSAARSKSGASPSAQQQRFKGTPARSIRYSLPVRSDKPVRTSKTSGKHVLLPSESQLAPLPGEEDDDSEDEEESSEENEADAKDRNEAQQAVAEQRVGDDGTAIDAMPPNIATDVRQHRTLSPGRGRLTSPSRAIPPGKHPKSAAATKRGPVHSRAPPRIPKQSGPVYHTFERLAPQSRQHTPLPRLTSYSVGPAIHIPTLAGFLRREHGVRPRLYDECAYVVYFKPLLPGFGRAEVRSAPEPRGSSPGAEDRRERQLEEQEESGYLGSYFAQKKEEEEDPQGYIHGGEGKGGDDEPERDGESRGSNGRASSSTDHLSWHRERREENSPESERRHLERLSEAENETETEGEREEQTDRGGRISTGITPPSQPATINEEDEGIATPRALEPRTGADDVDALLSGEENADDQGRLLGTSLDAVSSEDEYALRALEQESNAGVLATEDELLSADEAGARDMLLQQQAVEDGDASFGRDEVEAGMAREFVEEEPDPSHPHALSSSPPRSPGRKATRWDEPLGEDVAPSRSGRRPKKNRRASGPNQASHNHDTSRNMLTSRGILEALHQAELIVLPYGVLVMYNLSAAEERSIINDVISSGCVRGGPASSPDDEETEAFHFCYDPTVPAPRIFNDFFTFRQPNHLLKVSLAHAIAQSTKLSVFEESMQQTLELTSHIPKELASSGELKLKRREALRLTGRLFKLRVDVNLTSNVLDTPELFWSEASLKALYDAIREYLEIDQRVENLNERLAVANDLLEIIHEHISNEAMSKITWIIIMLIIVACLVACGEISARLVLHSRADTARALLRSAAGALPGVTAGGRVPRLLDAPAQLLMS</sequence>
<dbReference type="InterPro" id="IPR051624">
    <property type="entry name" value="RMD1/Sad1-interacting"/>
</dbReference>
<feature type="compositionally biased region" description="Basic and acidic residues" evidence="2">
    <location>
        <begin position="446"/>
        <end position="455"/>
    </location>
</feature>
<feature type="compositionally biased region" description="Polar residues" evidence="2">
    <location>
        <begin position="204"/>
        <end position="215"/>
    </location>
</feature>
<dbReference type="Proteomes" id="UP000245783">
    <property type="component" value="Unassembled WGS sequence"/>
</dbReference>
<evidence type="ECO:0000313" key="5">
    <source>
        <dbReference type="EMBL" id="PWN41354.1"/>
    </source>
</evidence>
<dbReference type="InterPro" id="IPR003734">
    <property type="entry name" value="DUF155"/>
</dbReference>
<dbReference type="AlphaFoldDB" id="A0A316VVN5"/>
<evidence type="ECO:0000313" key="6">
    <source>
        <dbReference type="Proteomes" id="UP000245783"/>
    </source>
</evidence>
<comment type="similarity">
    <text evidence="1">Belongs to the RMD1/sif2 family.</text>
</comment>
<protein>
    <submittedName>
        <fullName evidence="5">DUF155-domain-containing protein</fullName>
    </submittedName>
</protein>
<reference evidence="5 6" key="1">
    <citation type="journal article" date="2018" name="Mol. Biol. Evol.">
        <title>Broad Genomic Sampling Reveals a Smut Pathogenic Ancestry of the Fungal Clade Ustilaginomycotina.</title>
        <authorList>
            <person name="Kijpornyongpan T."/>
            <person name="Mondo S.J."/>
            <person name="Barry K."/>
            <person name="Sandor L."/>
            <person name="Lee J."/>
            <person name="Lipzen A."/>
            <person name="Pangilinan J."/>
            <person name="LaButti K."/>
            <person name="Hainaut M."/>
            <person name="Henrissat B."/>
            <person name="Grigoriev I.V."/>
            <person name="Spatafora J.W."/>
            <person name="Aime M.C."/>
        </authorList>
    </citation>
    <scope>NUCLEOTIDE SEQUENCE [LARGE SCALE GENOMIC DNA]</scope>
    <source>
        <strain evidence="5 6">MCA 4658</strain>
    </source>
</reference>
<evidence type="ECO:0000256" key="2">
    <source>
        <dbReference type="SAM" id="MobiDB-lite"/>
    </source>
</evidence>
<dbReference type="InParanoid" id="A0A316VVN5"/>
<feature type="domain" description="DUF155" evidence="4">
    <location>
        <begin position="764"/>
        <end position="939"/>
    </location>
</feature>
<keyword evidence="6" id="KW-1185">Reference proteome</keyword>
<keyword evidence="3" id="KW-0812">Transmembrane</keyword>
<feature type="compositionally biased region" description="Low complexity" evidence="2">
    <location>
        <begin position="126"/>
        <end position="138"/>
    </location>
</feature>
<organism evidence="5 6">
    <name type="scientific">Ceraceosorus guamensis</name>
    <dbReference type="NCBI Taxonomy" id="1522189"/>
    <lineage>
        <taxon>Eukaryota</taxon>
        <taxon>Fungi</taxon>
        <taxon>Dikarya</taxon>
        <taxon>Basidiomycota</taxon>
        <taxon>Ustilaginomycotina</taxon>
        <taxon>Exobasidiomycetes</taxon>
        <taxon>Ceraceosorales</taxon>
        <taxon>Ceraceosoraceae</taxon>
        <taxon>Ceraceosorus</taxon>
    </lineage>
</organism>
<feature type="region of interest" description="Disordered" evidence="2">
    <location>
        <begin position="682"/>
        <end position="746"/>
    </location>
</feature>
<name>A0A316VVN5_9BASI</name>
<dbReference type="GeneID" id="37036157"/>
<feature type="region of interest" description="Disordered" evidence="2">
    <location>
        <begin position="431"/>
        <end position="591"/>
    </location>
</feature>
<feature type="transmembrane region" description="Helical" evidence="3">
    <location>
        <begin position="964"/>
        <end position="989"/>
    </location>
</feature>
<dbReference type="RefSeq" id="XP_025368514.1">
    <property type="nucleotide sequence ID" value="XM_025514287.1"/>
</dbReference>
<feature type="compositionally biased region" description="Polar residues" evidence="2">
    <location>
        <begin position="502"/>
        <end position="512"/>
    </location>
</feature>
<feature type="compositionally biased region" description="Low complexity" evidence="2">
    <location>
        <begin position="36"/>
        <end position="59"/>
    </location>
</feature>
<dbReference type="PANTHER" id="PTHR16255">
    <property type="entry name" value="REQUIRED FOR MEIOTIC NUCLEAR DIVISION PROTEIN 1 HOMOLOG"/>
    <property type="match status" value="1"/>
</dbReference>
<dbReference type="OrthoDB" id="18302at2759"/>
<gene>
    <name evidence="5" type="ORF">IE81DRAFT_324628</name>
</gene>
<keyword evidence="3" id="KW-0472">Membrane</keyword>
<evidence type="ECO:0000256" key="3">
    <source>
        <dbReference type="SAM" id="Phobius"/>
    </source>
</evidence>
<evidence type="ECO:0000259" key="4">
    <source>
        <dbReference type="Pfam" id="PF02582"/>
    </source>
</evidence>
<feature type="compositionally biased region" description="Polar residues" evidence="2">
    <location>
        <begin position="560"/>
        <end position="570"/>
    </location>
</feature>
<dbReference type="GO" id="GO:0005739">
    <property type="term" value="C:mitochondrion"/>
    <property type="evidence" value="ECO:0007669"/>
    <property type="project" value="UniProtKB-ARBA"/>
</dbReference>
<feature type="compositionally biased region" description="Low complexity" evidence="2">
    <location>
        <begin position="105"/>
        <end position="116"/>
    </location>
</feature>
<feature type="compositionally biased region" description="Acidic residues" evidence="2">
    <location>
        <begin position="258"/>
        <end position="275"/>
    </location>
</feature>
<accession>A0A316VVN5</accession>
<feature type="region of interest" description="Disordered" evidence="2">
    <location>
        <begin position="151"/>
        <end position="363"/>
    </location>
</feature>
<feature type="region of interest" description="Disordered" evidence="2">
    <location>
        <begin position="1"/>
        <end position="138"/>
    </location>
</feature>
<keyword evidence="3" id="KW-1133">Transmembrane helix</keyword>